<proteinExistence type="predicted"/>
<dbReference type="PANTHER" id="PTHR31118">
    <property type="entry name" value="CYCLASE-LIKE PROTEIN 2"/>
    <property type="match status" value="1"/>
</dbReference>
<dbReference type="PANTHER" id="PTHR31118:SF32">
    <property type="entry name" value="KYNURENINE FORMAMIDASE"/>
    <property type="match status" value="1"/>
</dbReference>
<evidence type="ECO:0000313" key="1">
    <source>
        <dbReference type="EMBL" id="GAA3942855.1"/>
    </source>
</evidence>
<dbReference type="InterPro" id="IPR037175">
    <property type="entry name" value="KFase_sf"/>
</dbReference>
<gene>
    <name evidence="1" type="ORF">GCM10022383_20920</name>
</gene>
<sequence length="219" mass="23251">MNAAHGAGGVVIDLSLPFDPDVYPSLDLTVTHEADGTRPGGMEFRLGNHIGTHLDAPSHLVPGAATIDQLPLELFVGEGVVLDLPRGENEAVTASDLEGTDMVRAGGDIVFVGTGWDARVGQPEYASHHPYLSEDAAHWLVEHEVRMVGMDVQSVDLGHSLRAEGFRYTSLRILLEAGIPVLHSIARLGEVGTRRCMLAAAPIGFLGADGAPARAYAQY</sequence>
<evidence type="ECO:0000313" key="2">
    <source>
        <dbReference type="Proteomes" id="UP001501591"/>
    </source>
</evidence>
<dbReference type="RefSeq" id="WP_344819520.1">
    <property type="nucleotide sequence ID" value="NZ_BAABCP010000001.1"/>
</dbReference>
<dbReference type="Proteomes" id="UP001501591">
    <property type="component" value="Unassembled WGS sequence"/>
</dbReference>
<comment type="caution">
    <text evidence="1">The sequence shown here is derived from an EMBL/GenBank/DDBJ whole genome shotgun (WGS) entry which is preliminary data.</text>
</comment>
<name>A0ABP7NCB4_9MICO</name>
<accession>A0ABP7NCB4</accession>
<keyword evidence="2" id="KW-1185">Reference proteome</keyword>
<dbReference type="InterPro" id="IPR007325">
    <property type="entry name" value="KFase/CYL"/>
</dbReference>
<protein>
    <submittedName>
        <fullName evidence="1">Cyclase family protein</fullName>
    </submittedName>
</protein>
<dbReference type="Pfam" id="PF04199">
    <property type="entry name" value="Cyclase"/>
    <property type="match status" value="1"/>
</dbReference>
<dbReference type="Gene3D" id="3.50.30.50">
    <property type="entry name" value="Putative cyclase"/>
    <property type="match status" value="1"/>
</dbReference>
<reference evidence="2" key="1">
    <citation type="journal article" date="2019" name="Int. J. Syst. Evol. Microbiol.">
        <title>The Global Catalogue of Microorganisms (GCM) 10K type strain sequencing project: providing services to taxonomists for standard genome sequencing and annotation.</title>
        <authorList>
            <consortium name="The Broad Institute Genomics Platform"/>
            <consortium name="The Broad Institute Genome Sequencing Center for Infectious Disease"/>
            <person name="Wu L."/>
            <person name="Ma J."/>
        </authorList>
    </citation>
    <scope>NUCLEOTIDE SEQUENCE [LARGE SCALE GENOMIC DNA]</scope>
    <source>
        <strain evidence="2">JCM 17024</strain>
    </source>
</reference>
<dbReference type="EMBL" id="BAABCP010000001">
    <property type="protein sequence ID" value="GAA3942855.1"/>
    <property type="molecule type" value="Genomic_DNA"/>
</dbReference>
<organism evidence="1 2">
    <name type="scientific">Microbacterium soli</name>
    <dbReference type="NCBI Taxonomy" id="446075"/>
    <lineage>
        <taxon>Bacteria</taxon>
        <taxon>Bacillati</taxon>
        <taxon>Actinomycetota</taxon>
        <taxon>Actinomycetes</taxon>
        <taxon>Micrococcales</taxon>
        <taxon>Microbacteriaceae</taxon>
        <taxon>Microbacterium</taxon>
    </lineage>
</organism>
<dbReference type="SUPFAM" id="SSF102198">
    <property type="entry name" value="Putative cyclase"/>
    <property type="match status" value="1"/>
</dbReference>